<gene>
    <name evidence="1" type="ORF">CR513_21612</name>
</gene>
<protein>
    <recommendedName>
        <fullName evidence="3">MULE transposase domain-containing protein</fullName>
    </recommendedName>
</protein>
<evidence type="ECO:0008006" key="3">
    <source>
        <dbReference type="Google" id="ProtNLM"/>
    </source>
</evidence>
<feature type="non-terminal residue" evidence="1">
    <location>
        <position position="1"/>
    </location>
</feature>
<dbReference type="EMBL" id="QJKJ01004041">
    <property type="protein sequence ID" value="RDX95808.1"/>
    <property type="molecule type" value="Genomic_DNA"/>
</dbReference>
<dbReference type="PANTHER" id="PTHR31973">
    <property type="entry name" value="POLYPROTEIN, PUTATIVE-RELATED"/>
    <property type="match status" value="1"/>
</dbReference>
<reference evidence="1" key="1">
    <citation type="submission" date="2018-05" db="EMBL/GenBank/DDBJ databases">
        <title>Draft genome of Mucuna pruriens seed.</title>
        <authorList>
            <person name="Nnadi N.E."/>
            <person name="Vos R."/>
            <person name="Hasami M.H."/>
            <person name="Devisetty U.K."/>
            <person name="Aguiy J.C."/>
        </authorList>
    </citation>
    <scope>NUCLEOTIDE SEQUENCE [LARGE SCALE GENOMIC DNA]</scope>
    <source>
        <strain evidence="1">JCA_2017</strain>
    </source>
</reference>
<comment type="caution">
    <text evidence="1">The sequence shown here is derived from an EMBL/GenBank/DDBJ whole genome shotgun (WGS) entry which is preliminary data.</text>
</comment>
<evidence type="ECO:0000313" key="1">
    <source>
        <dbReference type="EMBL" id="RDX95808.1"/>
    </source>
</evidence>
<organism evidence="1 2">
    <name type="scientific">Mucuna pruriens</name>
    <name type="common">Velvet bean</name>
    <name type="synonym">Dolichos pruriens</name>
    <dbReference type="NCBI Taxonomy" id="157652"/>
    <lineage>
        <taxon>Eukaryota</taxon>
        <taxon>Viridiplantae</taxon>
        <taxon>Streptophyta</taxon>
        <taxon>Embryophyta</taxon>
        <taxon>Tracheophyta</taxon>
        <taxon>Spermatophyta</taxon>
        <taxon>Magnoliopsida</taxon>
        <taxon>eudicotyledons</taxon>
        <taxon>Gunneridae</taxon>
        <taxon>Pentapetalae</taxon>
        <taxon>rosids</taxon>
        <taxon>fabids</taxon>
        <taxon>Fabales</taxon>
        <taxon>Fabaceae</taxon>
        <taxon>Papilionoideae</taxon>
        <taxon>50 kb inversion clade</taxon>
        <taxon>NPAAA clade</taxon>
        <taxon>indigoferoid/millettioid clade</taxon>
        <taxon>Phaseoleae</taxon>
        <taxon>Mucuna</taxon>
    </lineage>
</organism>
<evidence type="ECO:0000313" key="2">
    <source>
        <dbReference type="Proteomes" id="UP000257109"/>
    </source>
</evidence>
<name>A0A371GZ17_MUCPR</name>
<proteinExistence type="predicted"/>
<keyword evidence="2" id="KW-1185">Reference proteome</keyword>
<dbReference type="OrthoDB" id="1435110at2759"/>
<dbReference type="PANTHER" id="PTHR31973:SF187">
    <property type="entry name" value="MUTATOR TRANSPOSASE MUDRA PROTEIN"/>
    <property type="match status" value="1"/>
</dbReference>
<accession>A0A371GZ17</accession>
<dbReference type="Proteomes" id="UP000257109">
    <property type="component" value="Unassembled WGS sequence"/>
</dbReference>
<dbReference type="AlphaFoldDB" id="A0A371GZ17"/>
<sequence length="179" mass="21220">MVLVDKLKSNHKLSVYGIIDELGSHILLIITEGECSKQYTIFWSYRAELRKVSLENTCKLELDKPRIDVIPRFKRYYICLYECKKAFTFACKLFIGPLLLLKLEIKDNYTWFMTLLLEDIEGLFPTFQEMLGGSEHRFCLRHLYNKFNKKFRGGTIIRYLMMGETKATYSKACDKRWIN</sequence>